<evidence type="ECO:0000256" key="7">
    <source>
        <dbReference type="ARBA" id="ARBA00022795"/>
    </source>
</evidence>
<organism evidence="11 12">
    <name type="scientific">Allopusillimonas soli</name>
    <dbReference type="NCBI Taxonomy" id="659016"/>
    <lineage>
        <taxon>Bacteria</taxon>
        <taxon>Pseudomonadati</taxon>
        <taxon>Pseudomonadota</taxon>
        <taxon>Betaproteobacteria</taxon>
        <taxon>Burkholderiales</taxon>
        <taxon>Alcaligenaceae</taxon>
        <taxon>Allopusillimonas</taxon>
    </lineage>
</organism>
<keyword evidence="11" id="KW-0966">Cell projection</keyword>
<dbReference type="GO" id="GO:0015031">
    <property type="term" value="P:protein transport"/>
    <property type="evidence" value="ECO:0007669"/>
    <property type="project" value="UniProtKB-KW"/>
</dbReference>
<evidence type="ECO:0000256" key="6">
    <source>
        <dbReference type="ARBA" id="ARBA00022490"/>
    </source>
</evidence>
<comment type="function">
    <text evidence="1">Needed for flagellar regrowth and assembly.</text>
</comment>
<dbReference type="GO" id="GO:0009288">
    <property type="term" value="C:bacterial-type flagellum"/>
    <property type="evidence" value="ECO:0007669"/>
    <property type="project" value="InterPro"/>
</dbReference>
<name>A0A853FBR0_9BURK</name>
<dbReference type="NCBIfam" id="NF004270">
    <property type="entry name" value="PRK05687.2-1"/>
    <property type="match status" value="1"/>
</dbReference>
<dbReference type="EMBL" id="JACCEW010000001">
    <property type="protein sequence ID" value="NYT35506.1"/>
    <property type="molecule type" value="Genomic_DNA"/>
</dbReference>
<evidence type="ECO:0000256" key="5">
    <source>
        <dbReference type="ARBA" id="ARBA00022448"/>
    </source>
</evidence>
<dbReference type="GO" id="GO:0005829">
    <property type="term" value="C:cytosol"/>
    <property type="evidence" value="ECO:0007669"/>
    <property type="project" value="TreeGrafter"/>
</dbReference>
<dbReference type="PANTHER" id="PTHR34982">
    <property type="entry name" value="YOP PROTEINS TRANSLOCATION PROTEIN L"/>
    <property type="match status" value="1"/>
</dbReference>
<keyword evidence="11" id="KW-0282">Flagellum</keyword>
<gene>
    <name evidence="11" type="ORF">H0A68_01365</name>
</gene>
<dbReference type="AlphaFoldDB" id="A0A853FBR0"/>
<evidence type="ECO:0000256" key="2">
    <source>
        <dbReference type="ARBA" id="ARBA00004496"/>
    </source>
</evidence>
<evidence type="ECO:0000256" key="1">
    <source>
        <dbReference type="ARBA" id="ARBA00003041"/>
    </source>
</evidence>
<reference evidence="11 12" key="1">
    <citation type="submission" date="2020-07" db="EMBL/GenBank/DDBJ databases">
        <title>Taxonomic revisions and descriptions of new bacterial species based on genomic comparisons in the high-G+C-content subgroup of the family Alcaligenaceae.</title>
        <authorList>
            <person name="Szabo A."/>
            <person name="Felfoldi T."/>
        </authorList>
    </citation>
    <scope>NUCLEOTIDE SEQUENCE [LARGE SCALE GENOMIC DNA]</scope>
    <source>
        <strain evidence="11 12">DSM 25264</strain>
    </source>
</reference>
<comment type="similarity">
    <text evidence="3">Belongs to the FliH family.</text>
</comment>
<comment type="caution">
    <text evidence="11">The sequence shown here is derived from an EMBL/GenBank/DDBJ whole genome shotgun (WGS) entry which is preliminary data.</text>
</comment>
<keyword evidence="11" id="KW-0969">Cilium</keyword>
<evidence type="ECO:0000256" key="9">
    <source>
        <dbReference type="ARBA" id="ARBA00023225"/>
    </source>
</evidence>
<dbReference type="RefSeq" id="WP_129967380.1">
    <property type="nucleotide sequence ID" value="NZ_JACCEW010000001.1"/>
</dbReference>
<dbReference type="GO" id="GO:0044781">
    <property type="term" value="P:bacterial-type flagellum organization"/>
    <property type="evidence" value="ECO:0007669"/>
    <property type="project" value="UniProtKB-KW"/>
</dbReference>
<evidence type="ECO:0000256" key="3">
    <source>
        <dbReference type="ARBA" id="ARBA00006602"/>
    </source>
</evidence>
<dbReference type="Proteomes" id="UP000580517">
    <property type="component" value="Unassembled WGS sequence"/>
</dbReference>
<keyword evidence="9" id="KW-1006">Bacterial flagellum protein export</keyword>
<proteinExistence type="inferred from homology"/>
<dbReference type="GO" id="GO:0071973">
    <property type="term" value="P:bacterial-type flagellum-dependent cell motility"/>
    <property type="evidence" value="ECO:0007669"/>
    <property type="project" value="InterPro"/>
</dbReference>
<evidence type="ECO:0000259" key="10">
    <source>
        <dbReference type="Pfam" id="PF02108"/>
    </source>
</evidence>
<dbReference type="OrthoDB" id="5296952at2"/>
<sequence>MSECHGTATADIARWSLWRPARFDNASTAPVIEPEEDANGQHQAHPAPGPSLEEIESAARERGYADGRAEGYAQGLEKGREEGLRTGQAEGYKEGYQAGRQAGLEAGADTAAEQARRLQGLADACGTALQNLDAETGHALTSLALRIAEQVVRSTLASQAELITGLVRDILDLDPARQGLLRLRVHSDDAELLQPYLSQDTRIASWQLVPDDTMERGGCIAETALGSIDATLETRWQRVLSALGRTLPGEEG</sequence>
<accession>A0A853FBR0</accession>
<dbReference type="PRINTS" id="PR01003">
    <property type="entry name" value="FLGFLIH"/>
</dbReference>
<evidence type="ECO:0000256" key="4">
    <source>
        <dbReference type="ARBA" id="ARBA00016507"/>
    </source>
</evidence>
<comment type="subcellular location">
    <subcellularLocation>
        <location evidence="2">Cytoplasm</location>
    </subcellularLocation>
</comment>
<dbReference type="Pfam" id="PF02108">
    <property type="entry name" value="FliH"/>
    <property type="match status" value="1"/>
</dbReference>
<dbReference type="InterPro" id="IPR000563">
    <property type="entry name" value="Flag_FliH"/>
</dbReference>
<protein>
    <recommendedName>
        <fullName evidence="4">Flagellar assembly protein FliH</fullName>
    </recommendedName>
</protein>
<keyword evidence="5" id="KW-0813">Transport</keyword>
<keyword evidence="7" id="KW-1005">Bacterial flagellum biogenesis</keyword>
<evidence type="ECO:0000256" key="8">
    <source>
        <dbReference type="ARBA" id="ARBA00022927"/>
    </source>
</evidence>
<evidence type="ECO:0000313" key="12">
    <source>
        <dbReference type="Proteomes" id="UP000580517"/>
    </source>
</evidence>
<feature type="domain" description="Flagellar assembly protein FliH/Type III secretion system HrpE" evidence="10">
    <location>
        <begin position="113"/>
        <end position="239"/>
    </location>
</feature>
<keyword evidence="8" id="KW-0653">Protein transport</keyword>
<dbReference type="GO" id="GO:0003774">
    <property type="term" value="F:cytoskeletal motor activity"/>
    <property type="evidence" value="ECO:0007669"/>
    <property type="project" value="InterPro"/>
</dbReference>
<dbReference type="PANTHER" id="PTHR34982:SF1">
    <property type="entry name" value="FLAGELLAR ASSEMBLY PROTEIN FLIH"/>
    <property type="match status" value="1"/>
</dbReference>
<dbReference type="InterPro" id="IPR018035">
    <property type="entry name" value="Flagellar_FliH/T3SS_HrpE"/>
</dbReference>
<keyword evidence="12" id="KW-1185">Reference proteome</keyword>
<keyword evidence="6" id="KW-0963">Cytoplasm</keyword>
<dbReference type="InterPro" id="IPR051472">
    <property type="entry name" value="T3SS_Stator/FliH"/>
</dbReference>
<evidence type="ECO:0000313" key="11">
    <source>
        <dbReference type="EMBL" id="NYT35506.1"/>
    </source>
</evidence>